<evidence type="ECO:0000313" key="2">
    <source>
        <dbReference type="Proteomes" id="UP000183047"/>
    </source>
</evidence>
<reference evidence="2" key="1">
    <citation type="submission" date="2016-10" db="EMBL/GenBank/DDBJ databases">
        <authorList>
            <person name="Varghese N."/>
            <person name="Submissions S."/>
        </authorList>
    </citation>
    <scope>NUCLEOTIDE SEQUENCE [LARGE SCALE GENOMIC DNA]</scope>
    <source>
        <strain evidence="2">XBD2006</strain>
    </source>
</reference>
<name>A0A1G5G2W4_9FIRM</name>
<dbReference type="RefSeq" id="WP_074463097.1">
    <property type="nucleotide sequence ID" value="NZ_FMUR01000018.1"/>
</dbReference>
<sequence length="228" mass="27215">MLKDELLKLAELLNGSKKQEYNEVSDVNRTDIMWTKTELIKWFESLNGGRIPDYIEVSDANHRQVCIEGEWQNALYYWSLFFDGSKWKYVETDDERGYVFALKEFNDEESAVKYAKRHLYIYYLASVADDSHEAMLRRYIKKNYNCSEIESRMLVKQIKQYKDIFEEFFNYACIEEFCKDDGEQTEACGYTAEILNRDYNMSPLDAYLFLIQLKKNPKEALEDLKNRQ</sequence>
<dbReference type="EMBL" id="FMUR01000018">
    <property type="protein sequence ID" value="SCY45824.1"/>
    <property type="molecule type" value="Genomic_DNA"/>
</dbReference>
<accession>A0A1G5G2W4</accession>
<proteinExistence type="predicted"/>
<organism evidence="1 2">
    <name type="scientific">Butyrivibrio hungatei</name>
    <dbReference type="NCBI Taxonomy" id="185008"/>
    <lineage>
        <taxon>Bacteria</taxon>
        <taxon>Bacillati</taxon>
        <taxon>Bacillota</taxon>
        <taxon>Clostridia</taxon>
        <taxon>Lachnospirales</taxon>
        <taxon>Lachnospiraceae</taxon>
        <taxon>Butyrivibrio</taxon>
    </lineage>
</organism>
<protein>
    <submittedName>
        <fullName evidence="1">Uncharacterized protein</fullName>
    </submittedName>
</protein>
<dbReference type="AlphaFoldDB" id="A0A1G5G2W4"/>
<gene>
    <name evidence="1" type="ORF">SAMN02910451_02679</name>
</gene>
<dbReference type="Proteomes" id="UP000183047">
    <property type="component" value="Unassembled WGS sequence"/>
</dbReference>
<evidence type="ECO:0000313" key="1">
    <source>
        <dbReference type="EMBL" id="SCY45824.1"/>
    </source>
</evidence>
<keyword evidence="2" id="KW-1185">Reference proteome</keyword>